<dbReference type="PANTHER" id="PTHR37984">
    <property type="entry name" value="PROTEIN CBG26694"/>
    <property type="match status" value="1"/>
</dbReference>
<dbReference type="SUPFAM" id="SSF53098">
    <property type="entry name" value="Ribonuclease H-like"/>
    <property type="match status" value="1"/>
</dbReference>
<dbReference type="Pfam" id="PF17921">
    <property type="entry name" value="Integrase_H2C2"/>
    <property type="match status" value="1"/>
</dbReference>
<keyword evidence="9" id="KW-1185">Reference proteome</keyword>
<keyword evidence="4" id="KW-0255">Endonuclease</keyword>
<dbReference type="OrthoDB" id="3037028at2759"/>
<dbReference type="PROSITE" id="PS50994">
    <property type="entry name" value="INTEGRASE"/>
    <property type="match status" value="1"/>
</dbReference>
<evidence type="ECO:0000256" key="3">
    <source>
        <dbReference type="ARBA" id="ARBA00022722"/>
    </source>
</evidence>
<name>A0A388LS99_CHABU</name>
<evidence type="ECO:0000313" key="9">
    <source>
        <dbReference type="Proteomes" id="UP000265515"/>
    </source>
</evidence>
<comment type="caution">
    <text evidence="8">The sequence shown here is derived from an EMBL/GenBank/DDBJ whole genome shotgun (WGS) entry which is preliminary data.</text>
</comment>
<protein>
    <recommendedName>
        <fullName evidence="7">Integrase catalytic domain-containing protein</fullName>
    </recommendedName>
</protein>
<sequence length="642" mass="74541">MWVLENIHQGFAAKTEHVRKLVRKNQEWREKQEKVVKDLKKEFEEGDLVLGVPDYEAILERPFIIETDARPTALGGVLIQADQEGKERPLRFESRTLNSTERNYSQFKKEALAVLHCLRIFRHYLFGRRFILRVDPTTLMYSLRNFSPADPTVARWLTYISMFDFQLERVPGNKNKADGLSRIEWVQPGEAKEETPPVDGFLEEDDMQLHVNTWALRVEDDGVREGRPMWFTPATFVKDERLVLKPFVEENPGGERNEEWMAELALAESYRMTEEPVTIEAGIGQVNRHLLTVGRVHYLVNSLLQVRTEGEREAVKADEIILGDDYEFDEEKEGEEFEQDEISEDFREEEYDGFHLEMRLLLSGDKREREVGEKTLRMRDHYVVRGGHLFIRDKRGPPRRVICGRNRQIDVIAALHDGPVGGHRGFAATLKKVTELYFWERMYGMVRKYCESCVSCQIRSPIRYKEPLHPRYIKEVGVVVHLDLLAMSLKLGGYNYIFDVRDNLTGFIDGKGIRTKTGVVLAECIKEYYLRYPFVVEFTMDRGSEFTCREVRELLDDLGVIAKYTTRAHPQANAPVEKGHSTIMNLLAKWTAGKPNLWLKFMRTVFFVENVTVKHFTEVPVRLTLVKLIDVLHGSTGQIDFC</sequence>
<dbReference type="InterPro" id="IPR001584">
    <property type="entry name" value="Integrase_cat-core"/>
</dbReference>
<keyword evidence="3" id="KW-0540">Nuclease</keyword>
<accession>A0A388LS99</accession>
<evidence type="ECO:0000256" key="2">
    <source>
        <dbReference type="ARBA" id="ARBA00022695"/>
    </source>
</evidence>
<dbReference type="Gene3D" id="3.10.20.370">
    <property type="match status" value="1"/>
</dbReference>
<evidence type="ECO:0000256" key="1">
    <source>
        <dbReference type="ARBA" id="ARBA00022679"/>
    </source>
</evidence>
<dbReference type="Gene3D" id="1.10.340.70">
    <property type="match status" value="1"/>
</dbReference>
<dbReference type="Proteomes" id="UP000265515">
    <property type="component" value="Unassembled WGS sequence"/>
</dbReference>
<dbReference type="Gene3D" id="3.30.420.10">
    <property type="entry name" value="Ribonuclease H-like superfamily/Ribonuclease H"/>
    <property type="match status" value="1"/>
</dbReference>
<dbReference type="InterPro" id="IPR043502">
    <property type="entry name" value="DNA/RNA_pol_sf"/>
</dbReference>
<keyword evidence="5" id="KW-0378">Hydrolase</keyword>
<dbReference type="GO" id="GO:0015074">
    <property type="term" value="P:DNA integration"/>
    <property type="evidence" value="ECO:0007669"/>
    <property type="project" value="InterPro"/>
</dbReference>
<dbReference type="EMBL" id="BFEA01000505">
    <property type="protein sequence ID" value="GBG85119.1"/>
    <property type="molecule type" value="Genomic_DNA"/>
</dbReference>
<dbReference type="GO" id="GO:0003676">
    <property type="term" value="F:nucleic acid binding"/>
    <property type="evidence" value="ECO:0007669"/>
    <property type="project" value="InterPro"/>
</dbReference>
<keyword evidence="1" id="KW-0808">Transferase</keyword>
<evidence type="ECO:0000256" key="6">
    <source>
        <dbReference type="ARBA" id="ARBA00022918"/>
    </source>
</evidence>
<dbReference type="GO" id="GO:0016787">
    <property type="term" value="F:hydrolase activity"/>
    <property type="evidence" value="ECO:0007669"/>
    <property type="project" value="UniProtKB-KW"/>
</dbReference>
<dbReference type="InterPro" id="IPR050951">
    <property type="entry name" value="Retrovirus_Pol_polyprotein"/>
</dbReference>
<dbReference type="AlphaFoldDB" id="A0A388LS99"/>
<dbReference type="InterPro" id="IPR041588">
    <property type="entry name" value="Integrase_H2C2"/>
</dbReference>
<dbReference type="InterPro" id="IPR036397">
    <property type="entry name" value="RNaseH_sf"/>
</dbReference>
<dbReference type="InterPro" id="IPR012337">
    <property type="entry name" value="RNaseH-like_sf"/>
</dbReference>
<dbReference type="Gramene" id="GBG85119">
    <property type="protein sequence ID" value="GBG85119"/>
    <property type="gene ID" value="CBR_g39685"/>
</dbReference>
<evidence type="ECO:0000259" key="7">
    <source>
        <dbReference type="PROSITE" id="PS50994"/>
    </source>
</evidence>
<evidence type="ECO:0000256" key="5">
    <source>
        <dbReference type="ARBA" id="ARBA00022801"/>
    </source>
</evidence>
<reference evidence="8 9" key="1">
    <citation type="journal article" date="2018" name="Cell">
        <title>The Chara Genome: Secondary Complexity and Implications for Plant Terrestrialization.</title>
        <authorList>
            <person name="Nishiyama T."/>
            <person name="Sakayama H."/>
            <person name="Vries J.D."/>
            <person name="Buschmann H."/>
            <person name="Saint-Marcoux D."/>
            <person name="Ullrich K.K."/>
            <person name="Haas F.B."/>
            <person name="Vanderstraeten L."/>
            <person name="Becker D."/>
            <person name="Lang D."/>
            <person name="Vosolsobe S."/>
            <person name="Rombauts S."/>
            <person name="Wilhelmsson P.K.I."/>
            <person name="Janitza P."/>
            <person name="Kern R."/>
            <person name="Heyl A."/>
            <person name="Rumpler F."/>
            <person name="Villalobos L.I.A.C."/>
            <person name="Clay J.M."/>
            <person name="Skokan R."/>
            <person name="Toyoda A."/>
            <person name="Suzuki Y."/>
            <person name="Kagoshima H."/>
            <person name="Schijlen E."/>
            <person name="Tajeshwar N."/>
            <person name="Catarino B."/>
            <person name="Hetherington A.J."/>
            <person name="Saltykova A."/>
            <person name="Bonnot C."/>
            <person name="Breuninger H."/>
            <person name="Symeonidi A."/>
            <person name="Radhakrishnan G.V."/>
            <person name="Van Nieuwerburgh F."/>
            <person name="Deforce D."/>
            <person name="Chang C."/>
            <person name="Karol K.G."/>
            <person name="Hedrich R."/>
            <person name="Ulvskov P."/>
            <person name="Glockner G."/>
            <person name="Delwiche C.F."/>
            <person name="Petrasek J."/>
            <person name="Van de Peer Y."/>
            <person name="Friml J."/>
            <person name="Beilby M."/>
            <person name="Dolan L."/>
            <person name="Kohara Y."/>
            <person name="Sugano S."/>
            <person name="Fujiyama A."/>
            <person name="Delaux P.-M."/>
            <person name="Quint M."/>
            <person name="TheiBen G."/>
            <person name="Hagemann M."/>
            <person name="Harholt J."/>
            <person name="Dunand C."/>
            <person name="Zachgo S."/>
            <person name="Langdale J."/>
            <person name="Maumus F."/>
            <person name="Straeten D.V.D."/>
            <person name="Gould S.B."/>
            <person name="Rensing S.A."/>
        </authorList>
    </citation>
    <scope>NUCLEOTIDE SEQUENCE [LARGE SCALE GENOMIC DNA]</scope>
    <source>
        <strain evidence="8 9">S276</strain>
    </source>
</reference>
<evidence type="ECO:0000256" key="4">
    <source>
        <dbReference type="ARBA" id="ARBA00022759"/>
    </source>
</evidence>
<feature type="domain" description="Integrase catalytic" evidence="7">
    <location>
        <begin position="466"/>
        <end position="630"/>
    </location>
</feature>
<dbReference type="InterPro" id="IPR041373">
    <property type="entry name" value="RT_RNaseH"/>
</dbReference>
<keyword evidence="2" id="KW-0548">Nucleotidyltransferase</keyword>
<evidence type="ECO:0000313" key="8">
    <source>
        <dbReference type="EMBL" id="GBG85119.1"/>
    </source>
</evidence>
<organism evidence="8 9">
    <name type="scientific">Chara braunii</name>
    <name type="common">Braun's stonewort</name>
    <dbReference type="NCBI Taxonomy" id="69332"/>
    <lineage>
        <taxon>Eukaryota</taxon>
        <taxon>Viridiplantae</taxon>
        <taxon>Streptophyta</taxon>
        <taxon>Charophyceae</taxon>
        <taxon>Charales</taxon>
        <taxon>Characeae</taxon>
        <taxon>Chara</taxon>
    </lineage>
</organism>
<keyword evidence="6" id="KW-0695">RNA-directed DNA polymerase</keyword>
<dbReference type="FunFam" id="3.10.20.370:FF:000001">
    <property type="entry name" value="Retrovirus-related Pol polyprotein from transposon 17.6-like protein"/>
    <property type="match status" value="1"/>
</dbReference>
<dbReference type="CDD" id="cd09274">
    <property type="entry name" value="RNase_HI_RT_Ty3"/>
    <property type="match status" value="1"/>
</dbReference>
<dbReference type="Pfam" id="PF17917">
    <property type="entry name" value="RT_RNaseH"/>
    <property type="match status" value="1"/>
</dbReference>
<dbReference type="SUPFAM" id="SSF56672">
    <property type="entry name" value="DNA/RNA polymerases"/>
    <property type="match status" value="1"/>
</dbReference>
<dbReference type="GO" id="GO:0003964">
    <property type="term" value="F:RNA-directed DNA polymerase activity"/>
    <property type="evidence" value="ECO:0007669"/>
    <property type="project" value="UniProtKB-KW"/>
</dbReference>
<dbReference type="PANTHER" id="PTHR37984:SF5">
    <property type="entry name" value="PROTEIN NYNRIN-LIKE"/>
    <property type="match status" value="1"/>
</dbReference>
<proteinExistence type="predicted"/>
<gene>
    <name evidence="8" type="ORF">CBR_g39685</name>
</gene>
<dbReference type="GO" id="GO:0004519">
    <property type="term" value="F:endonuclease activity"/>
    <property type="evidence" value="ECO:0007669"/>
    <property type="project" value="UniProtKB-KW"/>
</dbReference>